<dbReference type="PROSITE" id="PS50822">
    <property type="entry name" value="PIWI"/>
    <property type="match status" value="1"/>
</dbReference>
<dbReference type="Pfam" id="PF02171">
    <property type="entry name" value="Piwi"/>
    <property type="match status" value="1"/>
</dbReference>
<feature type="compositionally biased region" description="Basic residues" evidence="1">
    <location>
        <begin position="179"/>
        <end position="188"/>
    </location>
</feature>
<evidence type="ECO:0000313" key="4">
    <source>
        <dbReference type="Proteomes" id="UP000030752"/>
    </source>
</evidence>
<reference evidence="3 4" key="1">
    <citation type="submission" date="2013-03" db="EMBL/GenBank/DDBJ databases">
        <title>The Genome Sequence of Phialophora europaea CBS 101466.</title>
        <authorList>
            <consortium name="The Broad Institute Genomics Platform"/>
            <person name="Cuomo C."/>
            <person name="de Hoog S."/>
            <person name="Gorbushina A."/>
            <person name="Walker B."/>
            <person name="Young S.K."/>
            <person name="Zeng Q."/>
            <person name="Gargeya S."/>
            <person name="Fitzgerald M."/>
            <person name="Haas B."/>
            <person name="Abouelleil A."/>
            <person name="Allen A.W."/>
            <person name="Alvarado L."/>
            <person name="Arachchi H.M."/>
            <person name="Berlin A.M."/>
            <person name="Chapman S.B."/>
            <person name="Gainer-Dewar J."/>
            <person name="Goldberg J."/>
            <person name="Griggs A."/>
            <person name="Gujja S."/>
            <person name="Hansen M."/>
            <person name="Howarth C."/>
            <person name="Imamovic A."/>
            <person name="Ireland A."/>
            <person name="Larimer J."/>
            <person name="McCowan C."/>
            <person name="Murphy C."/>
            <person name="Pearson M."/>
            <person name="Poon T.W."/>
            <person name="Priest M."/>
            <person name="Roberts A."/>
            <person name="Saif S."/>
            <person name="Shea T."/>
            <person name="Sisk P."/>
            <person name="Sykes S."/>
            <person name="Wortman J."/>
            <person name="Nusbaum C."/>
            <person name="Birren B."/>
        </authorList>
    </citation>
    <scope>NUCLEOTIDE SEQUENCE [LARGE SCALE GENOMIC DNA]</scope>
    <source>
        <strain evidence="3 4">CBS 101466</strain>
    </source>
</reference>
<dbReference type="STRING" id="1220924.W2S4R7"/>
<dbReference type="InterPro" id="IPR003165">
    <property type="entry name" value="Piwi"/>
</dbReference>
<dbReference type="Proteomes" id="UP000030752">
    <property type="component" value="Unassembled WGS sequence"/>
</dbReference>
<proteinExistence type="predicted"/>
<dbReference type="Gene3D" id="3.30.420.10">
    <property type="entry name" value="Ribonuclease H-like superfamily/Ribonuclease H"/>
    <property type="match status" value="1"/>
</dbReference>
<dbReference type="InterPro" id="IPR012337">
    <property type="entry name" value="RNaseH-like_sf"/>
</dbReference>
<keyword evidence="4" id="KW-1185">Reference proteome</keyword>
<sequence>MEERFHCWLRHNQVLPTQSIVYRDGLFEGQFNQSVAEEIPQFKRAVDNVYVDRARPSLQVVCVVNRHHQRFYPGKENTTPNGNVLPGICVDLSVRGGQRLDTRTVFASPTTPSRKTARPVPHVLLHDEPACDIKELQLMAPDPPPQKADASAEQAPADLINIFECKFTPTRTITDVEKKRKTGKKTHHPSMTNPDSDIGTPTSEASPTKPKRRLVFLMKALETRQDMKGINLASDYNQHLYTLTALPLTLSKTLSIRDLVDYERENVVDKTESGAFIPTKNATLNALNAILTNAAVRLTFADLNPGNGQSERQQVVVRADSKKYYHTSDTTPVFDPSVD</sequence>
<protein>
    <recommendedName>
        <fullName evidence="2">Piwi domain-containing protein</fullName>
    </recommendedName>
</protein>
<feature type="region of interest" description="Disordered" evidence="1">
    <location>
        <begin position="176"/>
        <end position="211"/>
    </location>
</feature>
<dbReference type="AlphaFoldDB" id="W2S4R7"/>
<dbReference type="RefSeq" id="XP_008714774.1">
    <property type="nucleotide sequence ID" value="XM_008716552.1"/>
</dbReference>
<dbReference type="HOGENOM" id="CLU_818951_0_0_1"/>
<dbReference type="GO" id="GO:0003676">
    <property type="term" value="F:nucleic acid binding"/>
    <property type="evidence" value="ECO:0007669"/>
    <property type="project" value="InterPro"/>
</dbReference>
<dbReference type="VEuPathDB" id="FungiDB:HMPREF1541_02196"/>
<dbReference type="OrthoDB" id="10252740at2759"/>
<dbReference type="GeneID" id="19969535"/>
<dbReference type="InParanoid" id="W2S4R7"/>
<feature type="compositionally biased region" description="Polar residues" evidence="1">
    <location>
        <begin position="189"/>
        <end position="206"/>
    </location>
</feature>
<organism evidence="3 4">
    <name type="scientific">Cyphellophora europaea (strain CBS 101466)</name>
    <name type="common">Phialophora europaea</name>
    <dbReference type="NCBI Taxonomy" id="1220924"/>
    <lineage>
        <taxon>Eukaryota</taxon>
        <taxon>Fungi</taxon>
        <taxon>Dikarya</taxon>
        <taxon>Ascomycota</taxon>
        <taxon>Pezizomycotina</taxon>
        <taxon>Eurotiomycetes</taxon>
        <taxon>Chaetothyriomycetidae</taxon>
        <taxon>Chaetothyriales</taxon>
        <taxon>Cyphellophoraceae</taxon>
        <taxon>Cyphellophora</taxon>
    </lineage>
</organism>
<evidence type="ECO:0000256" key="1">
    <source>
        <dbReference type="SAM" id="MobiDB-lite"/>
    </source>
</evidence>
<dbReference type="SUPFAM" id="SSF53098">
    <property type="entry name" value="Ribonuclease H-like"/>
    <property type="match status" value="1"/>
</dbReference>
<gene>
    <name evidence="3" type="ORF">HMPREF1541_02196</name>
</gene>
<dbReference type="eggNOG" id="KOG1041">
    <property type="taxonomic scope" value="Eukaryota"/>
</dbReference>
<dbReference type="InterPro" id="IPR036397">
    <property type="entry name" value="RNaseH_sf"/>
</dbReference>
<name>W2S4R7_CYPE1</name>
<dbReference type="PANTHER" id="PTHR22891">
    <property type="entry name" value="EUKARYOTIC TRANSLATION INITIATION FACTOR 2C"/>
    <property type="match status" value="1"/>
</dbReference>
<evidence type="ECO:0000259" key="2">
    <source>
        <dbReference type="PROSITE" id="PS50822"/>
    </source>
</evidence>
<evidence type="ECO:0000313" key="3">
    <source>
        <dbReference type="EMBL" id="ETN43038.1"/>
    </source>
</evidence>
<feature type="domain" description="Piwi" evidence="2">
    <location>
        <begin position="1"/>
        <end position="87"/>
    </location>
</feature>
<dbReference type="EMBL" id="KB822718">
    <property type="protein sequence ID" value="ETN43038.1"/>
    <property type="molecule type" value="Genomic_DNA"/>
</dbReference>
<accession>W2S4R7</accession>